<dbReference type="Gene3D" id="1.10.10.10">
    <property type="entry name" value="Winged helix-like DNA-binding domain superfamily/Winged helix DNA-binding domain"/>
    <property type="match status" value="1"/>
</dbReference>
<organism evidence="6 7">
    <name type="scientific">Xanthoceras sorbifolium</name>
    <dbReference type="NCBI Taxonomy" id="99658"/>
    <lineage>
        <taxon>Eukaryota</taxon>
        <taxon>Viridiplantae</taxon>
        <taxon>Streptophyta</taxon>
        <taxon>Embryophyta</taxon>
        <taxon>Tracheophyta</taxon>
        <taxon>Spermatophyta</taxon>
        <taxon>Magnoliopsida</taxon>
        <taxon>eudicotyledons</taxon>
        <taxon>Gunneridae</taxon>
        <taxon>Pentapetalae</taxon>
        <taxon>rosids</taxon>
        <taxon>malvids</taxon>
        <taxon>Sapindales</taxon>
        <taxon>Sapindaceae</taxon>
        <taxon>Xanthoceroideae</taxon>
        <taxon>Xanthoceras</taxon>
    </lineage>
</organism>
<comment type="caution">
    <text evidence="6">The sequence shown here is derived from an EMBL/GenBank/DDBJ whole genome shotgun (WGS) entry which is preliminary data.</text>
</comment>
<dbReference type="InterPro" id="IPR036388">
    <property type="entry name" value="WH-like_DNA-bd_sf"/>
</dbReference>
<dbReference type="PANTHER" id="PTHR12780">
    <property type="entry name" value="RNA POLYMERASE III DNA DIRECTED , 39KD SUBUNIT-RELATED"/>
    <property type="match status" value="1"/>
</dbReference>
<evidence type="ECO:0008006" key="8">
    <source>
        <dbReference type="Google" id="ProtNLM"/>
    </source>
</evidence>
<evidence type="ECO:0000256" key="5">
    <source>
        <dbReference type="ARBA" id="ARBA00023242"/>
    </source>
</evidence>
<protein>
    <recommendedName>
        <fullName evidence="8">DNA-directed RNA polymerase III subunit RPC6</fullName>
    </recommendedName>
</protein>
<keyword evidence="4" id="KW-0804">Transcription</keyword>
<dbReference type="SUPFAM" id="SSF46785">
    <property type="entry name" value="Winged helix' DNA-binding domain"/>
    <property type="match status" value="1"/>
</dbReference>
<comment type="similarity">
    <text evidence="2">Belongs to the eukaryotic RPC34/RPC39 RNA polymerase subunit family.</text>
</comment>
<dbReference type="EMBL" id="JAFEMO010000009">
    <property type="protein sequence ID" value="KAH7565059.1"/>
    <property type="molecule type" value="Genomic_DNA"/>
</dbReference>
<comment type="subcellular location">
    <subcellularLocation>
        <location evidence="1">Nucleus</location>
    </subcellularLocation>
</comment>
<dbReference type="InterPro" id="IPR036390">
    <property type="entry name" value="WH_DNA-bd_sf"/>
</dbReference>
<name>A0ABQ8HL40_9ROSI</name>
<evidence type="ECO:0000256" key="3">
    <source>
        <dbReference type="ARBA" id="ARBA00022478"/>
    </source>
</evidence>
<dbReference type="Pfam" id="PF05158">
    <property type="entry name" value="RNA_pol_Rpc34"/>
    <property type="match status" value="2"/>
</dbReference>
<gene>
    <name evidence="6" type="ORF">JRO89_XS09G0122600</name>
</gene>
<keyword evidence="3" id="KW-0240">DNA-directed RNA polymerase</keyword>
<sequence>MSLKWKQPDKKSPADSLTDHEHILYNLIRSKQDIGIWAGDMKGEISLPNNIFNKSLKSLQAKNLIKEVVNIQNKGRKHYMAAEFEPSKEISGGAWYADGKLDVDFINIVRVQCVRHIVRLKVATLEGISDALKRSGVFREDLTKQQIEEILRALVLDGDIVELKSNGSGVFANVPIGKVCYKSKRGSVGEPRIGAFVSIPCRVCPQIGLCTPDGIISPKTCEYYTKWLDF</sequence>
<keyword evidence="5" id="KW-0539">Nucleus</keyword>
<evidence type="ECO:0000256" key="4">
    <source>
        <dbReference type="ARBA" id="ARBA00023163"/>
    </source>
</evidence>
<evidence type="ECO:0000313" key="7">
    <source>
        <dbReference type="Proteomes" id="UP000827721"/>
    </source>
</evidence>
<reference evidence="6 7" key="1">
    <citation type="submission" date="2021-02" db="EMBL/GenBank/DDBJ databases">
        <title>Plant Genome Project.</title>
        <authorList>
            <person name="Zhang R.-G."/>
        </authorList>
    </citation>
    <scope>NUCLEOTIDE SEQUENCE [LARGE SCALE GENOMIC DNA]</scope>
    <source>
        <tissue evidence="6">Leaves</tissue>
    </source>
</reference>
<accession>A0ABQ8HL40</accession>
<dbReference type="Proteomes" id="UP000827721">
    <property type="component" value="Unassembled WGS sequence"/>
</dbReference>
<evidence type="ECO:0000313" key="6">
    <source>
        <dbReference type="EMBL" id="KAH7565059.1"/>
    </source>
</evidence>
<evidence type="ECO:0000256" key="2">
    <source>
        <dbReference type="ARBA" id="ARBA00011038"/>
    </source>
</evidence>
<keyword evidence="7" id="KW-1185">Reference proteome</keyword>
<dbReference type="InterPro" id="IPR007832">
    <property type="entry name" value="RNA_pol_Rpc34"/>
</dbReference>
<dbReference type="InterPro" id="IPR016049">
    <property type="entry name" value="RNA_pol_Rpc34-like"/>
</dbReference>
<proteinExistence type="inferred from homology"/>
<evidence type="ECO:0000256" key="1">
    <source>
        <dbReference type="ARBA" id="ARBA00004123"/>
    </source>
</evidence>